<dbReference type="CDD" id="cd09870">
    <property type="entry name" value="PIN_YEN1"/>
    <property type="match status" value="1"/>
</dbReference>
<dbReference type="SUPFAM" id="SSF47807">
    <property type="entry name" value="5' to 3' exonuclease, C-terminal subdomain"/>
    <property type="match status" value="1"/>
</dbReference>
<dbReference type="AlphaFoldDB" id="A0A8H5HJ75"/>
<feature type="compositionally biased region" description="Low complexity" evidence="2">
    <location>
        <begin position="1009"/>
        <end position="1019"/>
    </location>
</feature>
<comment type="caution">
    <text evidence="4">The sequence shown here is derived from an EMBL/GenBank/DDBJ whole genome shotgun (WGS) entry which is preliminary data.</text>
</comment>
<dbReference type="InterPro" id="IPR006086">
    <property type="entry name" value="XPG-I_dom"/>
</dbReference>
<dbReference type="Gene3D" id="3.40.50.1010">
    <property type="entry name" value="5'-nuclease"/>
    <property type="match status" value="1"/>
</dbReference>
<evidence type="ECO:0000256" key="2">
    <source>
        <dbReference type="SAM" id="MobiDB-lite"/>
    </source>
</evidence>
<feature type="region of interest" description="Disordered" evidence="2">
    <location>
        <begin position="1006"/>
        <end position="1060"/>
    </location>
</feature>
<dbReference type="GO" id="GO:0015074">
    <property type="term" value="P:DNA integration"/>
    <property type="evidence" value="ECO:0007669"/>
    <property type="project" value="InterPro"/>
</dbReference>
<dbReference type="OrthoDB" id="2976553at2759"/>
<dbReference type="SUPFAM" id="SSF56349">
    <property type="entry name" value="DNA breaking-rejoining enzymes"/>
    <property type="match status" value="1"/>
</dbReference>
<evidence type="ECO:0000259" key="3">
    <source>
        <dbReference type="SMART" id="SM00484"/>
    </source>
</evidence>
<dbReference type="Proteomes" id="UP000565441">
    <property type="component" value="Unassembled WGS sequence"/>
</dbReference>
<dbReference type="PANTHER" id="PTHR11081">
    <property type="entry name" value="FLAP ENDONUCLEASE FAMILY MEMBER"/>
    <property type="match status" value="1"/>
</dbReference>
<dbReference type="InterPro" id="IPR011010">
    <property type="entry name" value="DNA_brk_join_enz"/>
</dbReference>
<sequence>MAAYHQTGRGINMQAGENLPLQILVWQACRLLSLPIMPVVIFDGASRPTTKRGHRVKTAPHALLAAYMQLLEDLGFQTYIAPGEAEAELSQLNARGLVDAVLTDDVDAFLFGATYGDYVSVFTSKAIQKHTKTRLTPARIFLIAVLSGGDYSRGLKGCGIEIAHQLSLGTTLGEDLYAAVHNCSSTELSLFLEEWCKRLRRELVDNPHQALRQCQPALAQKVVQGFPSPKVLRAYLHPITSLSNGSTPEINSKIRTPDLAAVAVWCEKYFSWGTRGVILDRFQNNVWGGICVRSLIKPVDTASAIAAHFAACQPVSFRPSILHVYRAALGPGPPAKKPNTWGYSVQVEPHSFIVATLSCLTPEARQLGNAQPRKNFTVWIPAPILKRAYPKLVMNFPVPIQAVKPSILSANDGSAPGSSSNPIDVDNINEEDGGDNENTHEALVPADGAMFGPPTRLKHESRQKRRKTRPHRLRLPVLDMANQKQARKPSVKKKKKNEAAQLKTLADIAHENVAKYNKVIHTNAAYNGSIRRGKEFLAKLIAQRKEDRIIVCEQGIPTDELEKALDNPPNQYSAMVVEMFIAQKCVVEGCQQQVAESIHAAFCRYWDAMDGTKYAGDYKLNKVTNEVSGCPARAPCVLAIKKAMQTRGKATNATRKHAEALSIEDERKLMQWSQCLCPHERLEEISSEKNGNGSTRPVKGNGEGALPLTVEEVHFIFEHGFMRAFVTSAFTLWTRIVEAAHHGTHHTSRSTCITERAGRMHRGTKAPERDIPEIDMFTHLPRWLKLYAALLGRDLEPGDQLFPHISANGTIYPKQEMSYATFSKLLTKFTSGANLVGWFTTHSFRRGGAQYRFVFAPRKWSLNKVRWWGGWAEGENYSGTHDWSMLRFFKVDTLMKYLLDSLQSYENGHGDALHPVPKGFGESFMGTDVEASPVTAGEVRELKRSVDEKFDTIDENLGRKMDEMVGRITTSFTEAHLAGPCILQPRHRERGSLSVRTARLSAAPYNLGSRSSSISTSASDESEGGGLVSESSGSLSRSKQNKKNERRAAPIQGVAIPNLKSGPDAWKQAVKQWEEGDDVAGLVALKDWPAEWYTRGMRTFTGSKRRDRELIVIAYNRREETEDVPYPSVGRDEKAFEATYPEATKNMKSLLHAIRKKLADVVKPRTSRNGTPEERARSRGVSVDSSGSEHGAES</sequence>
<feature type="compositionally biased region" description="Low complexity" evidence="2">
    <location>
        <begin position="1179"/>
        <end position="1188"/>
    </location>
</feature>
<feature type="domain" description="XPG-I" evidence="3">
    <location>
        <begin position="72"/>
        <end position="160"/>
    </location>
</feature>
<feature type="region of interest" description="Disordered" evidence="2">
    <location>
        <begin position="1161"/>
        <end position="1194"/>
    </location>
</feature>
<accession>A0A8H5HJ75</accession>
<dbReference type="GO" id="GO:0003677">
    <property type="term" value="F:DNA binding"/>
    <property type="evidence" value="ECO:0007669"/>
    <property type="project" value="InterPro"/>
</dbReference>
<dbReference type="EMBL" id="JAACJP010000005">
    <property type="protein sequence ID" value="KAF5384314.1"/>
    <property type="molecule type" value="Genomic_DNA"/>
</dbReference>
<evidence type="ECO:0000313" key="5">
    <source>
        <dbReference type="Proteomes" id="UP000565441"/>
    </source>
</evidence>
<dbReference type="SUPFAM" id="SSF88723">
    <property type="entry name" value="PIN domain-like"/>
    <property type="match status" value="1"/>
</dbReference>
<dbReference type="GO" id="GO:0006310">
    <property type="term" value="P:DNA recombination"/>
    <property type="evidence" value="ECO:0007669"/>
    <property type="project" value="UniProtKB-KW"/>
</dbReference>
<feature type="compositionally biased region" description="Low complexity" evidence="2">
    <location>
        <begin position="1028"/>
        <end position="1038"/>
    </location>
</feature>
<dbReference type="InterPro" id="IPR013762">
    <property type="entry name" value="Integrase-like_cat_sf"/>
</dbReference>
<feature type="compositionally biased region" description="Polar residues" evidence="2">
    <location>
        <begin position="411"/>
        <end position="422"/>
    </location>
</feature>
<reference evidence="4 5" key="1">
    <citation type="journal article" date="2020" name="ISME J.">
        <title>Uncovering the hidden diversity of litter-decomposition mechanisms in mushroom-forming fungi.</title>
        <authorList>
            <person name="Floudas D."/>
            <person name="Bentzer J."/>
            <person name="Ahren D."/>
            <person name="Johansson T."/>
            <person name="Persson P."/>
            <person name="Tunlid A."/>
        </authorList>
    </citation>
    <scope>NUCLEOTIDE SEQUENCE [LARGE SCALE GENOMIC DNA]</scope>
    <source>
        <strain evidence="4 5">CBS 661.87</strain>
    </source>
</reference>
<dbReference type="InterPro" id="IPR029060">
    <property type="entry name" value="PIN-like_dom_sf"/>
</dbReference>
<feature type="region of interest" description="Disordered" evidence="2">
    <location>
        <begin position="411"/>
        <end position="472"/>
    </location>
</feature>
<dbReference type="GO" id="GO:0017108">
    <property type="term" value="F:5'-flap endonuclease activity"/>
    <property type="evidence" value="ECO:0007669"/>
    <property type="project" value="TreeGrafter"/>
</dbReference>
<proteinExistence type="predicted"/>
<evidence type="ECO:0000313" key="4">
    <source>
        <dbReference type="EMBL" id="KAF5384314.1"/>
    </source>
</evidence>
<dbReference type="InterPro" id="IPR036279">
    <property type="entry name" value="5-3_exonuclease_C_sf"/>
</dbReference>
<keyword evidence="5" id="KW-1185">Reference proteome</keyword>
<dbReference type="Pfam" id="PF00867">
    <property type="entry name" value="XPG_I"/>
    <property type="match status" value="1"/>
</dbReference>
<name>A0A8H5HJ75_9AGAR</name>
<protein>
    <recommendedName>
        <fullName evidence="3">XPG-I domain-containing protein</fullName>
    </recommendedName>
</protein>
<feature type="compositionally biased region" description="Basic residues" evidence="2">
    <location>
        <begin position="459"/>
        <end position="472"/>
    </location>
</feature>
<evidence type="ECO:0000256" key="1">
    <source>
        <dbReference type="ARBA" id="ARBA00023172"/>
    </source>
</evidence>
<keyword evidence="1" id="KW-0233">DNA recombination</keyword>
<dbReference type="PANTHER" id="PTHR11081:SF75">
    <property type="entry name" value="ENDONUCLEASE, PUTATIVE (AFU_ORTHOLOGUE AFUA_3G13260)-RELATED"/>
    <property type="match status" value="1"/>
</dbReference>
<dbReference type="GO" id="GO:0006281">
    <property type="term" value="P:DNA repair"/>
    <property type="evidence" value="ECO:0007669"/>
    <property type="project" value="UniProtKB-ARBA"/>
</dbReference>
<gene>
    <name evidence="4" type="ORF">D9615_003230</name>
</gene>
<dbReference type="PRINTS" id="PR00853">
    <property type="entry name" value="XPGRADSUPER"/>
</dbReference>
<dbReference type="InterPro" id="IPR006084">
    <property type="entry name" value="XPG/Rad2"/>
</dbReference>
<dbReference type="SMART" id="SM00484">
    <property type="entry name" value="XPGI"/>
    <property type="match status" value="1"/>
</dbReference>
<organism evidence="4 5">
    <name type="scientific">Tricholomella constricta</name>
    <dbReference type="NCBI Taxonomy" id="117010"/>
    <lineage>
        <taxon>Eukaryota</taxon>
        <taxon>Fungi</taxon>
        <taxon>Dikarya</taxon>
        <taxon>Basidiomycota</taxon>
        <taxon>Agaricomycotina</taxon>
        <taxon>Agaricomycetes</taxon>
        <taxon>Agaricomycetidae</taxon>
        <taxon>Agaricales</taxon>
        <taxon>Tricholomatineae</taxon>
        <taxon>Lyophyllaceae</taxon>
        <taxon>Tricholomella</taxon>
    </lineage>
</organism>
<dbReference type="Gene3D" id="1.10.443.10">
    <property type="entry name" value="Intergrase catalytic core"/>
    <property type="match status" value="1"/>
</dbReference>